<organism evidence="2">
    <name type="scientific">uncultured Phycisphaerae bacterium</name>
    <dbReference type="NCBI Taxonomy" id="904963"/>
    <lineage>
        <taxon>Bacteria</taxon>
        <taxon>Pseudomonadati</taxon>
        <taxon>Planctomycetota</taxon>
        <taxon>Phycisphaerae</taxon>
        <taxon>environmental samples</taxon>
    </lineage>
</organism>
<feature type="region of interest" description="Disordered" evidence="1">
    <location>
        <begin position="1"/>
        <end position="38"/>
    </location>
</feature>
<sequence length="38" mass="3896">GRGARGADRPYSAPCVGPGRRAAVRQDGRAARGTCGRL</sequence>
<gene>
    <name evidence="2" type="ORF">AVDCRST_MAG64-3984</name>
</gene>
<feature type="non-terminal residue" evidence="2">
    <location>
        <position position="1"/>
    </location>
</feature>
<evidence type="ECO:0000313" key="2">
    <source>
        <dbReference type="EMBL" id="CAA9438320.1"/>
    </source>
</evidence>
<reference evidence="2" key="1">
    <citation type="submission" date="2020-02" db="EMBL/GenBank/DDBJ databases">
        <authorList>
            <person name="Meier V. D."/>
        </authorList>
    </citation>
    <scope>NUCLEOTIDE SEQUENCE</scope>
    <source>
        <strain evidence="2">AVDCRST_MAG64</strain>
    </source>
</reference>
<feature type="non-terminal residue" evidence="2">
    <location>
        <position position="38"/>
    </location>
</feature>
<protein>
    <submittedName>
        <fullName evidence="2">Uncharacterized protein</fullName>
    </submittedName>
</protein>
<dbReference type="EMBL" id="CADCUQ010000918">
    <property type="protein sequence ID" value="CAA9438320.1"/>
    <property type="molecule type" value="Genomic_DNA"/>
</dbReference>
<dbReference type="AlphaFoldDB" id="A0A6J4QFB2"/>
<proteinExistence type="predicted"/>
<evidence type="ECO:0000256" key="1">
    <source>
        <dbReference type="SAM" id="MobiDB-lite"/>
    </source>
</evidence>
<name>A0A6J4QFB2_9BACT</name>
<accession>A0A6J4QFB2</accession>